<dbReference type="SMART" id="SM00895">
    <property type="entry name" value="FCD"/>
    <property type="match status" value="1"/>
</dbReference>
<dbReference type="Pfam" id="PF07729">
    <property type="entry name" value="FCD"/>
    <property type="match status" value="1"/>
</dbReference>
<proteinExistence type="predicted"/>
<dbReference type="Gene3D" id="1.10.10.10">
    <property type="entry name" value="Winged helix-like DNA-binding domain superfamily/Winged helix DNA-binding domain"/>
    <property type="match status" value="1"/>
</dbReference>
<reference evidence="5 6" key="1">
    <citation type="submission" date="2024-06" db="EMBL/GenBank/DDBJ databases">
        <title>The Natural Products Discovery Center: Release of the First 8490 Sequenced Strains for Exploring Actinobacteria Biosynthetic Diversity.</title>
        <authorList>
            <person name="Kalkreuter E."/>
            <person name="Kautsar S.A."/>
            <person name="Yang D."/>
            <person name="Bader C.D."/>
            <person name="Teijaro C.N."/>
            <person name="Fluegel L."/>
            <person name="Davis C.M."/>
            <person name="Simpson J.R."/>
            <person name="Lauterbach L."/>
            <person name="Steele A.D."/>
            <person name="Gui C."/>
            <person name="Meng S."/>
            <person name="Li G."/>
            <person name="Viehrig K."/>
            <person name="Ye F."/>
            <person name="Su P."/>
            <person name="Kiefer A.F."/>
            <person name="Nichols A."/>
            <person name="Cepeda A.J."/>
            <person name="Yan W."/>
            <person name="Fan B."/>
            <person name="Jiang Y."/>
            <person name="Adhikari A."/>
            <person name="Zheng C.-J."/>
            <person name="Schuster L."/>
            <person name="Cowan T.M."/>
            <person name="Smanski M.J."/>
            <person name="Chevrette M.G."/>
            <person name="De Carvalho L.P.S."/>
            <person name="Shen B."/>
        </authorList>
    </citation>
    <scope>NUCLEOTIDE SEQUENCE [LARGE SCALE GENOMIC DNA]</scope>
    <source>
        <strain evidence="5 6">NPDC019583</strain>
    </source>
</reference>
<evidence type="ECO:0000256" key="1">
    <source>
        <dbReference type="ARBA" id="ARBA00023015"/>
    </source>
</evidence>
<dbReference type="PANTHER" id="PTHR43537">
    <property type="entry name" value="TRANSCRIPTIONAL REGULATOR, GNTR FAMILY"/>
    <property type="match status" value="1"/>
</dbReference>
<dbReference type="InterPro" id="IPR000524">
    <property type="entry name" value="Tscrpt_reg_HTH_GntR"/>
</dbReference>
<evidence type="ECO:0000256" key="2">
    <source>
        <dbReference type="ARBA" id="ARBA00023125"/>
    </source>
</evidence>
<feature type="domain" description="HTH gntR-type" evidence="4">
    <location>
        <begin position="9"/>
        <end position="77"/>
    </location>
</feature>
<dbReference type="SUPFAM" id="SSF48008">
    <property type="entry name" value="GntR ligand-binding domain-like"/>
    <property type="match status" value="1"/>
</dbReference>
<dbReference type="InterPro" id="IPR036388">
    <property type="entry name" value="WH-like_DNA-bd_sf"/>
</dbReference>
<dbReference type="CDD" id="cd07377">
    <property type="entry name" value="WHTH_GntR"/>
    <property type="match status" value="1"/>
</dbReference>
<dbReference type="InterPro" id="IPR036390">
    <property type="entry name" value="WH_DNA-bd_sf"/>
</dbReference>
<dbReference type="Pfam" id="PF00392">
    <property type="entry name" value="GntR"/>
    <property type="match status" value="1"/>
</dbReference>
<dbReference type="Gene3D" id="1.20.120.530">
    <property type="entry name" value="GntR ligand-binding domain-like"/>
    <property type="match status" value="1"/>
</dbReference>
<dbReference type="PANTHER" id="PTHR43537:SF47">
    <property type="entry name" value="REGULATORY PROTEIN GNTR HTH"/>
    <property type="match status" value="1"/>
</dbReference>
<keyword evidence="1" id="KW-0805">Transcription regulation</keyword>
<dbReference type="SUPFAM" id="SSF46785">
    <property type="entry name" value="Winged helix' DNA-binding domain"/>
    <property type="match status" value="1"/>
</dbReference>
<evidence type="ECO:0000259" key="4">
    <source>
        <dbReference type="PROSITE" id="PS50949"/>
    </source>
</evidence>
<sequence>MPLRGAVRRNLVDEVIEQIEGLITRGEWPLEYRIPSEPELVERLGVGRNTVREAVRALVHTGMLQARQGDGTYVRSRSGVGAALARVVQHREVLEVYEVRGCLERDAARMAAVRATADDLALLRAALADRDRAQSTRPEQHEAFVEADLRFHRQVVAASRNSALIDLYGHLTDGLRETLRAVIDSPLPDAVRHQAPEHAAIVAAIEAGDAEAAERAAALCLDRAVAALESNRPGRTGAQSKEA</sequence>
<name>A0ABV2Y0R8_9ACTN</name>
<dbReference type="InterPro" id="IPR008920">
    <property type="entry name" value="TF_FadR/GntR_C"/>
</dbReference>
<evidence type="ECO:0000256" key="3">
    <source>
        <dbReference type="ARBA" id="ARBA00023163"/>
    </source>
</evidence>
<organism evidence="5 6">
    <name type="scientific">Streptomyces olindensis</name>
    <dbReference type="NCBI Taxonomy" id="358823"/>
    <lineage>
        <taxon>Bacteria</taxon>
        <taxon>Bacillati</taxon>
        <taxon>Actinomycetota</taxon>
        <taxon>Actinomycetes</taxon>
        <taxon>Kitasatosporales</taxon>
        <taxon>Streptomycetaceae</taxon>
        <taxon>Streptomyces</taxon>
    </lineage>
</organism>
<accession>A0ABV2Y0R8</accession>
<gene>
    <name evidence="5" type="ORF">ABZ568_26225</name>
</gene>
<evidence type="ECO:0000313" key="6">
    <source>
        <dbReference type="Proteomes" id="UP001550603"/>
    </source>
</evidence>
<dbReference type="PROSITE" id="PS50949">
    <property type="entry name" value="HTH_GNTR"/>
    <property type="match status" value="1"/>
</dbReference>
<dbReference type="SMART" id="SM00345">
    <property type="entry name" value="HTH_GNTR"/>
    <property type="match status" value="1"/>
</dbReference>
<dbReference type="InterPro" id="IPR011711">
    <property type="entry name" value="GntR_C"/>
</dbReference>
<keyword evidence="6" id="KW-1185">Reference proteome</keyword>
<protein>
    <submittedName>
        <fullName evidence="5">FCD domain-containing protein</fullName>
    </submittedName>
</protein>
<keyword evidence="2" id="KW-0238">DNA-binding</keyword>
<dbReference type="PRINTS" id="PR00035">
    <property type="entry name" value="HTHGNTR"/>
</dbReference>
<dbReference type="RefSeq" id="WP_359791157.1">
    <property type="nucleotide sequence ID" value="NZ_JBEYBN010000041.1"/>
</dbReference>
<evidence type="ECO:0000313" key="5">
    <source>
        <dbReference type="EMBL" id="MEU2269833.1"/>
    </source>
</evidence>
<dbReference type="EMBL" id="JBEYBN010000041">
    <property type="protein sequence ID" value="MEU2269833.1"/>
    <property type="molecule type" value="Genomic_DNA"/>
</dbReference>
<comment type="caution">
    <text evidence="5">The sequence shown here is derived from an EMBL/GenBank/DDBJ whole genome shotgun (WGS) entry which is preliminary data.</text>
</comment>
<dbReference type="Proteomes" id="UP001550603">
    <property type="component" value="Unassembled WGS sequence"/>
</dbReference>
<keyword evidence="3" id="KW-0804">Transcription</keyword>